<protein>
    <recommendedName>
        <fullName evidence="2">NACHT domain-containing protein</fullName>
    </recommendedName>
</protein>
<evidence type="ECO:0000313" key="4">
    <source>
        <dbReference type="Proteomes" id="UP000244201"/>
    </source>
</evidence>
<feature type="transmembrane region" description="Helical" evidence="1">
    <location>
        <begin position="489"/>
        <end position="507"/>
    </location>
</feature>
<sequence>MPIASGDGDGARLRRGAEELAHTMHRQWATEADTRMLHRPQPLHLRWSTTSRPVSAHPAAVLGEDVVGGRPSRLRLRGGVDEIVTAFNQLPKRRLVLLGDPGAGKTVLAILLTLGLLEQRSAHGGPVPVLLSLSSWDPRDEHLDTWMVRRVVEDYPALSNAEAFGPRAAHRLVTDSHILPILDGLDEMPAGLHPAAIDALDRVPAGRPLIVTCRSAEYEAAVTSHGGVLATAAVIELEPVGVQEAIAFLSVGGVADDARWVPVLAYLRAHPTAPLATALSSPLMVAQARAIYSDPATDPAELLTRERFAGRAAIEDHLLNAFVPAVYRHRPLPPATGRPHRRVPQYSPELAHKWLAFIARDHNSRPTRDLVWWQLHSALAPGTRRVIGVLLEILTGFVAGLGVAIGVGLEVGVVAGLAGGFSAGLVAVPPSHPGHVNLRIRGRSRLFGRKLLLGLAVGITTGSGALLTFGSAAWLGAGFPASLEMVLKVGFGAGLGVGIGFGIMAWVNTPTDTIRSPSPGYALRSDRVLSTFRIAVETLGAGLVAGLVTGPPGFGLPVGLAWGIAAGLGGGFAVGLAGRFVGRFQTGLAASAWGWFLLTRSWLALRGRLPWRLMRFLDDAHRRGVLRQAGATYQFRHARLQDSLAAASRPPAPPHQ</sequence>
<dbReference type="GeneID" id="55653978"/>
<dbReference type="Gene3D" id="3.40.50.300">
    <property type="entry name" value="P-loop containing nucleotide triphosphate hydrolases"/>
    <property type="match status" value="1"/>
</dbReference>
<feature type="transmembrane region" description="Helical" evidence="1">
    <location>
        <begin position="386"/>
        <end position="405"/>
    </location>
</feature>
<feature type="transmembrane region" description="Helical" evidence="1">
    <location>
        <begin position="528"/>
        <end position="548"/>
    </location>
</feature>
<reference evidence="3 4" key="1">
    <citation type="submission" date="2018-01" db="EMBL/GenBank/DDBJ databases">
        <title>Complete genome sequence of Streptomyces lunaelactis MM109T, a Ferroverdin A producer isolated from cave moonmilk deposits.</title>
        <authorList>
            <person name="Naome A."/>
            <person name="Martinet L."/>
            <person name="Maciejewska M."/>
            <person name="Anderssen S."/>
            <person name="Adam D."/>
            <person name="Tenconi E."/>
            <person name="Deflandre B."/>
            <person name="Arguelles-Arias A."/>
            <person name="Calusinska M."/>
            <person name="Copieters W."/>
            <person name="Karim L."/>
            <person name="Hanikenne M."/>
            <person name="Baurain D."/>
            <person name="van Wezel G."/>
            <person name="Smargiasso N."/>
            <person name="de Pauw E."/>
            <person name="Delfosse P."/>
            <person name="Rigali S."/>
        </authorList>
    </citation>
    <scope>NUCLEOTIDE SEQUENCE [LARGE SCALE GENOMIC DNA]</scope>
    <source>
        <strain evidence="3 4">MM109</strain>
    </source>
</reference>
<keyword evidence="1" id="KW-1133">Transmembrane helix</keyword>
<feature type="domain" description="NACHT" evidence="2">
    <location>
        <begin position="93"/>
        <end position="239"/>
    </location>
</feature>
<dbReference type="RefSeq" id="WP_108146834.1">
    <property type="nucleotide sequence ID" value="NZ_CP026304.1"/>
</dbReference>
<keyword evidence="4" id="KW-1185">Reference proteome</keyword>
<organism evidence="3 4">
    <name type="scientific">Streptomyces lunaelactis</name>
    <dbReference type="NCBI Taxonomy" id="1535768"/>
    <lineage>
        <taxon>Bacteria</taxon>
        <taxon>Bacillati</taxon>
        <taxon>Actinomycetota</taxon>
        <taxon>Actinomycetes</taxon>
        <taxon>Kitasatosporales</taxon>
        <taxon>Streptomycetaceae</taxon>
        <taxon>Streptomyces</taxon>
    </lineage>
</organism>
<dbReference type="InterPro" id="IPR007111">
    <property type="entry name" value="NACHT_NTPase"/>
</dbReference>
<dbReference type="Proteomes" id="UP000244201">
    <property type="component" value="Chromosome"/>
</dbReference>
<proteinExistence type="predicted"/>
<dbReference type="KEGG" id="slk:SLUN_01605"/>
<accession>A0A2R4SW93</accession>
<dbReference type="InterPro" id="IPR027417">
    <property type="entry name" value="P-loop_NTPase"/>
</dbReference>
<evidence type="ECO:0000313" key="3">
    <source>
        <dbReference type="EMBL" id="AVZ71140.1"/>
    </source>
</evidence>
<keyword evidence="1" id="KW-0472">Membrane</keyword>
<feature type="transmembrane region" description="Helical" evidence="1">
    <location>
        <begin position="451"/>
        <end position="477"/>
    </location>
</feature>
<evidence type="ECO:0000259" key="2">
    <source>
        <dbReference type="Pfam" id="PF05729"/>
    </source>
</evidence>
<dbReference type="OrthoDB" id="419058at2"/>
<evidence type="ECO:0000256" key="1">
    <source>
        <dbReference type="SAM" id="Phobius"/>
    </source>
</evidence>
<gene>
    <name evidence="3" type="ORF">SLUN_01605</name>
</gene>
<feature type="transmembrane region" description="Helical" evidence="1">
    <location>
        <begin position="560"/>
        <end position="581"/>
    </location>
</feature>
<name>A0A2R4SW93_9ACTN</name>
<keyword evidence="1" id="KW-0812">Transmembrane</keyword>
<dbReference type="AlphaFoldDB" id="A0A2R4SW93"/>
<dbReference type="EMBL" id="CP026304">
    <property type="protein sequence ID" value="AVZ71140.1"/>
    <property type="molecule type" value="Genomic_DNA"/>
</dbReference>
<dbReference type="Pfam" id="PF05729">
    <property type="entry name" value="NACHT"/>
    <property type="match status" value="1"/>
</dbReference>
<dbReference type="SUPFAM" id="SSF52540">
    <property type="entry name" value="P-loop containing nucleoside triphosphate hydrolases"/>
    <property type="match status" value="1"/>
</dbReference>